<dbReference type="SUPFAM" id="SSF46689">
    <property type="entry name" value="Homeodomain-like"/>
    <property type="match status" value="1"/>
</dbReference>
<accession>A0A8B1NIG0</accession>
<feature type="domain" description="HTH araC/xylS-type" evidence="4">
    <location>
        <begin position="1"/>
        <end position="59"/>
    </location>
</feature>
<dbReference type="InterPro" id="IPR018060">
    <property type="entry name" value="HTH_AraC"/>
</dbReference>
<dbReference type="AlphaFoldDB" id="A0A8B1NIG0"/>
<dbReference type="InterPro" id="IPR009057">
    <property type="entry name" value="Homeodomain-like_sf"/>
</dbReference>
<evidence type="ECO:0000256" key="1">
    <source>
        <dbReference type="ARBA" id="ARBA00023015"/>
    </source>
</evidence>
<keyword evidence="2" id="KW-0804">Transcription</keyword>
<dbReference type="EMBL" id="CP072931">
    <property type="protein sequence ID" value="QTZ94108.1"/>
    <property type="molecule type" value="Genomic_DNA"/>
</dbReference>
<dbReference type="OrthoDB" id="3432313at2"/>
<dbReference type="GO" id="GO:0043565">
    <property type="term" value="F:sequence-specific DNA binding"/>
    <property type="evidence" value="ECO:0007669"/>
    <property type="project" value="InterPro"/>
</dbReference>
<name>A0A8B1NIG0_9ACTN</name>
<evidence type="ECO:0000313" key="5">
    <source>
        <dbReference type="EMBL" id="QTZ94108.1"/>
    </source>
</evidence>
<keyword evidence="6" id="KW-1185">Reference proteome</keyword>
<dbReference type="Pfam" id="PF12833">
    <property type="entry name" value="HTH_18"/>
    <property type="match status" value="1"/>
</dbReference>
<feature type="region of interest" description="Disordered" evidence="3">
    <location>
        <begin position="84"/>
        <end position="120"/>
    </location>
</feature>
<proteinExistence type="predicted"/>
<keyword evidence="1" id="KW-0805">Transcription regulation</keyword>
<organism evidence="5 6">
    <name type="scientific">Streptomyces auratus AGR0001</name>
    <dbReference type="NCBI Taxonomy" id="1160718"/>
    <lineage>
        <taxon>Bacteria</taxon>
        <taxon>Bacillati</taxon>
        <taxon>Actinomycetota</taxon>
        <taxon>Actinomycetes</taxon>
        <taxon>Kitasatosporales</taxon>
        <taxon>Streptomycetaceae</taxon>
        <taxon>Streptomyces</taxon>
    </lineage>
</organism>
<protein>
    <submittedName>
        <fullName evidence="5">Helix-turn-helix domain-containing protein</fullName>
    </submittedName>
</protein>
<reference evidence="5" key="1">
    <citation type="journal article" date="2012" name="J. Bacteriol.">
        <title>Genome Sequence of Streptomyces auratus Strain AGR0001, a Phoslactomycin-Producing Actinomycete.</title>
        <authorList>
            <person name="Han X."/>
            <person name="Li M."/>
            <person name="Ding Z."/>
            <person name="Zhao J."/>
            <person name="Ji K."/>
            <person name="Wen M."/>
            <person name="Lu T."/>
        </authorList>
    </citation>
    <scope>NUCLEOTIDE SEQUENCE</scope>
    <source>
        <strain evidence="5">AGR0001</strain>
    </source>
</reference>
<sequence length="120" mass="13064">MSRGQWLTQQRADLARQLLERRDLPVNRVAERVGFGTGATLRHRLHAAIGVSPGAYRRTFQTSMPDTPVHDPLVGHRPFMTSRLPRASIAPGPKVPGFPASSRCGTPSRAVTSAVYGHGQ</sequence>
<dbReference type="Gene3D" id="1.10.10.60">
    <property type="entry name" value="Homeodomain-like"/>
    <property type="match status" value="1"/>
</dbReference>
<dbReference type="SMART" id="SM00342">
    <property type="entry name" value="HTH_ARAC"/>
    <property type="match status" value="1"/>
</dbReference>
<reference evidence="5" key="2">
    <citation type="submission" date="2021-04" db="EMBL/GenBank/DDBJ databases">
        <authorList>
            <person name="Wen M.-L."/>
            <person name="Han X.-L."/>
            <person name="Xiong J."/>
        </authorList>
    </citation>
    <scope>NUCLEOTIDE SEQUENCE</scope>
    <source>
        <strain evidence="5">AGR0001</strain>
    </source>
</reference>
<dbReference type="KEGG" id="sauh:SU9_023895"/>
<gene>
    <name evidence="5" type="ORF">SU9_023895</name>
</gene>
<evidence type="ECO:0000313" key="6">
    <source>
        <dbReference type="Proteomes" id="UP000009036"/>
    </source>
</evidence>
<dbReference type="Proteomes" id="UP000009036">
    <property type="component" value="Chromosome"/>
</dbReference>
<evidence type="ECO:0000256" key="3">
    <source>
        <dbReference type="SAM" id="MobiDB-lite"/>
    </source>
</evidence>
<dbReference type="PROSITE" id="PS01124">
    <property type="entry name" value="HTH_ARAC_FAMILY_2"/>
    <property type="match status" value="1"/>
</dbReference>
<dbReference type="GO" id="GO:0003700">
    <property type="term" value="F:DNA-binding transcription factor activity"/>
    <property type="evidence" value="ECO:0007669"/>
    <property type="project" value="InterPro"/>
</dbReference>
<evidence type="ECO:0000259" key="4">
    <source>
        <dbReference type="PROSITE" id="PS01124"/>
    </source>
</evidence>
<evidence type="ECO:0000256" key="2">
    <source>
        <dbReference type="ARBA" id="ARBA00023163"/>
    </source>
</evidence>